<accession>A0A087DGQ6</accession>
<dbReference type="GO" id="GO:0006310">
    <property type="term" value="P:DNA recombination"/>
    <property type="evidence" value="ECO:0007669"/>
    <property type="project" value="InterPro"/>
</dbReference>
<reference evidence="1 2" key="1">
    <citation type="submission" date="2014-03" db="EMBL/GenBank/DDBJ databases">
        <title>Genomics of Bifidobacteria.</title>
        <authorList>
            <person name="Ventura M."/>
            <person name="Milani C."/>
            <person name="Lugli G.A."/>
        </authorList>
    </citation>
    <scope>NUCLEOTIDE SEQUENCE [LARGE SCALE GENOMIC DNA]</scope>
    <source>
        <strain evidence="1 2">LMG 21589</strain>
    </source>
</reference>
<proteinExistence type="predicted"/>
<dbReference type="Gene3D" id="3.30.1330.70">
    <property type="entry name" value="Holliday junction resolvase RusA"/>
    <property type="match status" value="1"/>
</dbReference>
<dbReference type="InterPro" id="IPR036614">
    <property type="entry name" value="RusA-like_sf"/>
</dbReference>
<dbReference type="AlphaFoldDB" id="A0A087DGQ6"/>
<evidence type="ECO:0000313" key="2">
    <source>
        <dbReference type="Proteomes" id="UP000029033"/>
    </source>
</evidence>
<keyword evidence="2" id="KW-1185">Reference proteome</keyword>
<comment type="caution">
    <text evidence="1">The sequence shown here is derived from an EMBL/GenBank/DDBJ whole genome shotgun (WGS) entry which is preliminary data.</text>
</comment>
<dbReference type="EMBL" id="JGZO01000006">
    <property type="protein sequence ID" value="KFI94706.1"/>
    <property type="molecule type" value="Genomic_DNA"/>
</dbReference>
<dbReference type="GeneID" id="85166438"/>
<dbReference type="OrthoDB" id="5114842at2"/>
<evidence type="ECO:0000313" key="1">
    <source>
        <dbReference type="EMBL" id="KFI94706.1"/>
    </source>
</evidence>
<dbReference type="SUPFAM" id="SSF103084">
    <property type="entry name" value="Holliday junction resolvase RusA"/>
    <property type="match status" value="1"/>
</dbReference>
<name>A0A087DGQ6_9BIFI</name>
<dbReference type="eggNOG" id="COG4570">
    <property type="taxonomic scope" value="Bacteria"/>
</dbReference>
<dbReference type="InterPro" id="IPR008822">
    <property type="entry name" value="Endonuclease_RusA-like"/>
</dbReference>
<dbReference type="RefSeq" id="WP_033519138.1">
    <property type="nucleotide sequence ID" value="NZ_CAUPKV010000022.1"/>
</dbReference>
<gene>
    <name evidence="1" type="ORF">BSCA_0758</name>
</gene>
<sequence>MTRIDEFHLTLPGDPVAKGRPRVYGGHAITPRKTQRAEERIFAEFRRKYPDEAPFDGPVSVYVKFWLSKRGKPDIDNLIKTVLDALNGVAYADDSQIVSVFAEKRVPDRIVQGARGWRKRKSGDPYTYQGHEYEPHLYISIHSIPQWDPTEKEQS</sequence>
<protein>
    <submittedName>
        <fullName evidence="1">Crossover junction endodeoxyribonuclease RusA</fullName>
    </submittedName>
</protein>
<dbReference type="Pfam" id="PF05866">
    <property type="entry name" value="RusA"/>
    <property type="match status" value="1"/>
</dbReference>
<dbReference type="Proteomes" id="UP000029033">
    <property type="component" value="Unassembled WGS sequence"/>
</dbReference>
<dbReference type="GO" id="GO:0006281">
    <property type="term" value="P:DNA repair"/>
    <property type="evidence" value="ECO:0007669"/>
    <property type="project" value="InterPro"/>
</dbReference>
<dbReference type="STRING" id="158787.BSCA_0758"/>
<dbReference type="GO" id="GO:0000287">
    <property type="term" value="F:magnesium ion binding"/>
    <property type="evidence" value="ECO:0007669"/>
    <property type="project" value="InterPro"/>
</dbReference>
<organism evidence="1 2">
    <name type="scientific">Bifidobacterium scardovii</name>
    <dbReference type="NCBI Taxonomy" id="158787"/>
    <lineage>
        <taxon>Bacteria</taxon>
        <taxon>Bacillati</taxon>
        <taxon>Actinomycetota</taxon>
        <taxon>Actinomycetes</taxon>
        <taxon>Bifidobacteriales</taxon>
        <taxon>Bifidobacteriaceae</taxon>
        <taxon>Bifidobacterium</taxon>
    </lineage>
</organism>